<sequence length="64" mass="7810">MFTNKDKLLIQMKLVTRFIRSRNETYQLPLKLYHHIWDKTQHPTSHTTRSFNNPTILENKIQKD</sequence>
<protein>
    <submittedName>
        <fullName evidence="2">Uncharacterized protein</fullName>
    </submittedName>
</protein>
<proteinExistence type="predicted"/>
<organism evidence="2">
    <name type="scientific">viral metagenome</name>
    <dbReference type="NCBI Taxonomy" id="1070528"/>
    <lineage>
        <taxon>unclassified sequences</taxon>
        <taxon>metagenomes</taxon>
        <taxon>organismal metagenomes</taxon>
    </lineage>
</organism>
<feature type="region of interest" description="Disordered" evidence="1">
    <location>
        <begin position="42"/>
        <end position="64"/>
    </location>
</feature>
<evidence type="ECO:0000313" key="2">
    <source>
        <dbReference type="EMBL" id="QJA85580.1"/>
    </source>
</evidence>
<accession>A0A6M3KUP3</accession>
<reference evidence="2" key="1">
    <citation type="submission" date="2020-03" db="EMBL/GenBank/DDBJ databases">
        <title>The deep terrestrial virosphere.</title>
        <authorList>
            <person name="Holmfeldt K."/>
            <person name="Nilsson E."/>
            <person name="Simone D."/>
            <person name="Lopez-Fernandez M."/>
            <person name="Wu X."/>
            <person name="de Brujin I."/>
            <person name="Lundin D."/>
            <person name="Andersson A."/>
            <person name="Bertilsson S."/>
            <person name="Dopson M."/>
        </authorList>
    </citation>
    <scope>NUCLEOTIDE SEQUENCE</scope>
    <source>
        <strain evidence="2">MM415B02202</strain>
    </source>
</reference>
<feature type="compositionally biased region" description="Polar residues" evidence="1">
    <location>
        <begin position="42"/>
        <end position="56"/>
    </location>
</feature>
<evidence type="ECO:0000256" key="1">
    <source>
        <dbReference type="SAM" id="MobiDB-lite"/>
    </source>
</evidence>
<dbReference type="AlphaFoldDB" id="A0A6M3KUP3"/>
<gene>
    <name evidence="2" type="ORF">MM415B02202_0019</name>
</gene>
<dbReference type="EMBL" id="MT142583">
    <property type="protein sequence ID" value="QJA85580.1"/>
    <property type="molecule type" value="Genomic_DNA"/>
</dbReference>
<name>A0A6M3KUP3_9ZZZZ</name>